<name>A0A1H7JZ20_STIAU</name>
<dbReference type="InterPro" id="IPR000719">
    <property type="entry name" value="Prot_kinase_dom"/>
</dbReference>
<evidence type="ECO:0000256" key="2">
    <source>
        <dbReference type="ARBA" id="ARBA00022679"/>
    </source>
</evidence>
<protein>
    <recommendedName>
        <fullName evidence="1">non-specific serine/threonine protein kinase</fullName>
        <ecNumber evidence="1">2.7.11.1</ecNumber>
    </recommendedName>
</protein>
<feature type="domain" description="Protein kinase" evidence="7">
    <location>
        <begin position="12"/>
        <end position="281"/>
    </location>
</feature>
<keyword evidence="9" id="KW-1185">Reference proteome</keyword>
<dbReference type="EMBL" id="FOAP01000002">
    <property type="protein sequence ID" value="SEK79799.1"/>
    <property type="molecule type" value="Genomic_DNA"/>
</dbReference>
<evidence type="ECO:0000256" key="4">
    <source>
        <dbReference type="ARBA" id="ARBA00022777"/>
    </source>
</evidence>
<keyword evidence="3" id="KW-0547">Nucleotide-binding</keyword>
<dbReference type="PANTHER" id="PTHR43671">
    <property type="entry name" value="SERINE/THREONINE-PROTEIN KINASE NEK"/>
    <property type="match status" value="1"/>
</dbReference>
<feature type="region of interest" description="Disordered" evidence="6">
    <location>
        <begin position="365"/>
        <end position="399"/>
    </location>
</feature>
<keyword evidence="8" id="KW-0723">Serine/threonine-protein kinase</keyword>
<dbReference type="Gene3D" id="3.30.200.20">
    <property type="entry name" value="Phosphorylase Kinase, domain 1"/>
    <property type="match status" value="1"/>
</dbReference>
<evidence type="ECO:0000313" key="8">
    <source>
        <dbReference type="EMBL" id="SEK79799.1"/>
    </source>
</evidence>
<dbReference type="EC" id="2.7.11.1" evidence="1"/>
<dbReference type="InterPro" id="IPR050660">
    <property type="entry name" value="NEK_Ser/Thr_kinase"/>
</dbReference>
<reference evidence="9" key="1">
    <citation type="submission" date="2016-10" db="EMBL/GenBank/DDBJ databases">
        <authorList>
            <person name="Varghese N."/>
            <person name="Submissions S."/>
        </authorList>
    </citation>
    <scope>NUCLEOTIDE SEQUENCE [LARGE SCALE GENOMIC DNA]</scope>
    <source>
        <strain evidence="9">DSM 17044</strain>
    </source>
</reference>
<evidence type="ECO:0000256" key="5">
    <source>
        <dbReference type="ARBA" id="ARBA00022840"/>
    </source>
</evidence>
<accession>A0A1H7JZ20</accession>
<dbReference type="SUPFAM" id="SSF56112">
    <property type="entry name" value="Protein kinase-like (PK-like)"/>
    <property type="match status" value="1"/>
</dbReference>
<dbReference type="GO" id="GO:0004674">
    <property type="term" value="F:protein serine/threonine kinase activity"/>
    <property type="evidence" value="ECO:0007669"/>
    <property type="project" value="UniProtKB-KW"/>
</dbReference>
<evidence type="ECO:0000256" key="3">
    <source>
        <dbReference type="ARBA" id="ARBA00022741"/>
    </source>
</evidence>
<dbReference type="RefSeq" id="WP_075005504.1">
    <property type="nucleotide sequence ID" value="NZ_FOAP01000002.1"/>
</dbReference>
<dbReference type="OrthoDB" id="9801841at2"/>
<evidence type="ECO:0000313" key="9">
    <source>
        <dbReference type="Proteomes" id="UP000182719"/>
    </source>
</evidence>
<evidence type="ECO:0000259" key="7">
    <source>
        <dbReference type="PROSITE" id="PS50011"/>
    </source>
</evidence>
<dbReference type="Pfam" id="PF00069">
    <property type="entry name" value="Pkinase"/>
    <property type="match status" value="1"/>
</dbReference>
<dbReference type="SMART" id="SM00220">
    <property type="entry name" value="S_TKc"/>
    <property type="match status" value="1"/>
</dbReference>
<keyword evidence="4 8" id="KW-0418">Kinase</keyword>
<dbReference type="Proteomes" id="UP000182719">
    <property type="component" value="Unassembled WGS sequence"/>
</dbReference>
<dbReference type="CDD" id="cd14014">
    <property type="entry name" value="STKc_PknB_like"/>
    <property type="match status" value="1"/>
</dbReference>
<proteinExistence type="predicted"/>
<dbReference type="InterPro" id="IPR011009">
    <property type="entry name" value="Kinase-like_dom_sf"/>
</dbReference>
<feature type="region of interest" description="Disordered" evidence="6">
    <location>
        <begin position="278"/>
        <end position="315"/>
    </location>
</feature>
<sequence>MPPAPEPVIGAWRLIARGGQGAYGTVYRVEHVRQAPPGPFALKLAIHPEDPRFEREAELLSRVHHPHVPRLQDRGWWSPPGGPSFPYLVMDWVEGVSLYTWAAEHAVTSRQVLRLLAQVARALEATHASGGVHRDVKGHNVRVRPDGHAVLVDFGSSHYAGAPTLTRHLPPPGTSQYSSPESLRFQWENHREPTARYLAQPSDDVYALGVTAYRLVTGRYPPAIESKKTRGGFQLISPARVPPRAWVSLAPELNALINRMLSYEPSQRGTAPDIASALERAAQTSRAPADQPITPRPSLLSRRQRLPASPSRSSRSRWLPLAVAMTVGLAVGALWEKLPALRDRSTSGTRHEKDEGVVGLAETVLAPSQNSPPPEPMQQWVGRDLPQKPFPGQRRPPCKPPAVEVNGGCWVLSGNTSPPCGDQAVEWKKACYWPILDLPRPSTSETP</sequence>
<feature type="compositionally biased region" description="Low complexity" evidence="6">
    <location>
        <begin position="296"/>
        <end position="315"/>
    </location>
</feature>
<dbReference type="PANTHER" id="PTHR43671:SF13">
    <property type="entry name" value="SERINE_THREONINE-PROTEIN KINASE NEK2"/>
    <property type="match status" value="1"/>
</dbReference>
<keyword evidence="5" id="KW-0067">ATP-binding</keyword>
<gene>
    <name evidence="8" type="ORF">SAMN05444354_102372</name>
</gene>
<evidence type="ECO:0000256" key="6">
    <source>
        <dbReference type="SAM" id="MobiDB-lite"/>
    </source>
</evidence>
<dbReference type="PROSITE" id="PS50011">
    <property type="entry name" value="PROTEIN_KINASE_DOM"/>
    <property type="match status" value="1"/>
</dbReference>
<dbReference type="GO" id="GO:0005524">
    <property type="term" value="F:ATP binding"/>
    <property type="evidence" value="ECO:0007669"/>
    <property type="project" value="UniProtKB-KW"/>
</dbReference>
<keyword evidence="2" id="KW-0808">Transferase</keyword>
<dbReference type="Gene3D" id="1.10.510.10">
    <property type="entry name" value="Transferase(Phosphotransferase) domain 1"/>
    <property type="match status" value="1"/>
</dbReference>
<evidence type="ECO:0000256" key="1">
    <source>
        <dbReference type="ARBA" id="ARBA00012513"/>
    </source>
</evidence>
<organism evidence="8 9">
    <name type="scientific">Stigmatella aurantiaca</name>
    <dbReference type="NCBI Taxonomy" id="41"/>
    <lineage>
        <taxon>Bacteria</taxon>
        <taxon>Pseudomonadati</taxon>
        <taxon>Myxococcota</taxon>
        <taxon>Myxococcia</taxon>
        <taxon>Myxococcales</taxon>
        <taxon>Cystobacterineae</taxon>
        <taxon>Archangiaceae</taxon>
        <taxon>Stigmatella</taxon>
    </lineage>
</organism>
<dbReference type="AlphaFoldDB" id="A0A1H7JZ20"/>